<comment type="caution">
    <text evidence="3">The sequence shown here is derived from an EMBL/GenBank/DDBJ whole genome shotgun (WGS) entry which is preliminary data.</text>
</comment>
<keyword evidence="4" id="KW-1185">Reference proteome</keyword>
<dbReference type="Gene3D" id="3.40.50.720">
    <property type="entry name" value="NAD(P)-binding Rossmann-like Domain"/>
    <property type="match status" value="1"/>
</dbReference>
<protein>
    <submittedName>
        <fullName evidence="3">Protein fmp52, mitochondrial</fullName>
    </submittedName>
</protein>
<evidence type="ECO:0000313" key="4">
    <source>
        <dbReference type="Proteomes" id="UP000279236"/>
    </source>
</evidence>
<dbReference type="GO" id="GO:0005741">
    <property type="term" value="C:mitochondrial outer membrane"/>
    <property type="evidence" value="ECO:0007669"/>
    <property type="project" value="UniProtKB-SubCell"/>
</dbReference>
<sequence length="235" mass="24338">MTTPINVTLVGATGLTGKVSLASLLASPTAVALTTITRRAAPGTPAAGNTYSNRVLEDVGAAATAAEPIVAPGGTYVSCLGTTLATVGGDVKKQEAIDLTMNTELATRAKKDGAETMILVSTAGANASSWFAYPRMKGQLEDNVKALGFERTIILRPGALLHDNERADARMAESVMIKVIKGMRAVGVPTTSLGVDYTDVGQAIAQLAQNPPDGFTTVYDAEIVKLAAEFRASQK</sequence>
<dbReference type="GeneID" id="39584904"/>
<dbReference type="Proteomes" id="UP000279236">
    <property type="component" value="Unassembled WGS sequence"/>
</dbReference>
<proteinExistence type="inferred from homology"/>
<organism evidence="3 4">
    <name type="scientific">Apiotrichum porosum</name>
    <dbReference type="NCBI Taxonomy" id="105984"/>
    <lineage>
        <taxon>Eukaryota</taxon>
        <taxon>Fungi</taxon>
        <taxon>Dikarya</taxon>
        <taxon>Basidiomycota</taxon>
        <taxon>Agaricomycotina</taxon>
        <taxon>Tremellomycetes</taxon>
        <taxon>Trichosporonales</taxon>
        <taxon>Trichosporonaceae</taxon>
        <taxon>Apiotrichum</taxon>
    </lineage>
</organism>
<accession>A0A427Y9Q9</accession>
<dbReference type="SUPFAM" id="SSF51735">
    <property type="entry name" value="NAD(P)-binding Rossmann-fold domains"/>
    <property type="match status" value="1"/>
</dbReference>
<dbReference type="InterPro" id="IPR036291">
    <property type="entry name" value="NAD(P)-bd_dom_sf"/>
</dbReference>
<dbReference type="OrthoDB" id="430436at2759"/>
<dbReference type="STRING" id="105984.A0A427Y9Q9"/>
<gene>
    <name evidence="3" type="primary">FMP52</name>
    <name evidence="3" type="ORF">EHS24_000361</name>
</gene>
<dbReference type="PANTHER" id="PTHR14097">
    <property type="entry name" value="OXIDOREDUCTASE HTATIP2"/>
    <property type="match status" value="1"/>
</dbReference>
<name>A0A427Y9Q9_9TREE</name>
<dbReference type="RefSeq" id="XP_028480051.1">
    <property type="nucleotide sequence ID" value="XM_028616194.1"/>
</dbReference>
<evidence type="ECO:0000256" key="1">
    <source>
        <dbReference type="ARBA" id="ARBA00004450"/>
    </source>
</evidence>
<dbReference type="PANTHER" id="PTHR14097:SF7">
    <property type="entry name" value="OXIDOREDUCTASE HTATIP2"/>
    <property type="match status" value="1"/>
</dbReference>
<reference evidence="3 4" key="1">
    <citation type="submission" date="2018-11" db="EMBL/GenBank/DDBJ databases">
        <title>Genome sequence of Apiotrichum porosum DSM 27194.</title>
        <authorList>
            <person name="Aliyu H."/>
            <person name="Gorte O."/>
            <person name="Ochsenreither K."/>
        </authorList>
    </citation>
    <scope>NUCLEOTIDE SEQUENCE [LARGE SCALE GENOMIC DNA]</scope>
    <source>
        <strain evidence="3 4">DSM 27194</strain>
    </source>
</reference>
<dbReference type="AlphaFoldDB" id="A0A427Y9Q9"/>
<evidence type="ECO:0000313" key="3">
    <source>
        <dbReference type="EMBL" id="RSH87843.1"/>
    </source>
</evidence>
<dbReference type="EMBL" id="RSCE01000001">
    <property type="protein sequence ID" value="RSH87843.1"/>
    <property type="molecule type" value="Genomic_DNA"/>
</dbReference>
<comment type="subcellular location">
    <subcellularLocation>
        <location evidence="1">Mitochondrion outer membrane</location>
        <topology evidence="1">Peripheral membrane protein</topology>
    </subcellularLocation>
</comment>
<evidence type="ECO:0000256" key="2">
    <source>
        <dbReference type="ARBA" id="ARBA00006617"/>
    </source>
</evidence>
<dbReference type="GO" id="GO:0051170">
    <property type="term" value="P:import into nucleus"/>
    <property type="evidence" value="ECO:0007669"/>
    <property type="project" value="TreeGrafter"/>
</dbReference>
<comment type="similarity">
    <text evidence="2">Belongs to the FMP52 family.</text>
</comment>